<sequence>MPDYHTLTSKYEFTSNNVVVVGGTSGIGAAIAIRFAELGASVFIVGRSSSAAAEVVSKMRAVSKNDSASLEFAKRDLSIVDEMKATVEEIATWAGASGVQYLIQSQGGPASGMVTVPPTVKSMTMGFNVQILSHFVIPYLLINRPEPVLRNWAQVCNIARPGEKGRPIDLDDFRFLKSVEAGTFKLRSGLMTFPFILDLFTQEFNARAPGVHTTHIYPGTVSTGLYERPGVPWWLRLIGSILSWFGRTPAQYADIAVWEIAGTEAKSLTRTFWDQHGREVDVDERVKNDTQLRDAVWEKLLQLGDVQP</sequence>
<evidence type="ECO:0000256" key="1">
    <source>
        <dbReference type="ARBA" id="ARBA00023002"/>
    </source>
</evidence>
<dbReference type="InterPro" id="IPR036291">
    <property type="entry name" value="NAD(P)-bd_dom_sf"/>
</dbReference>
<evidence type="ECO:0000313" key="3">
    <source>
        <dbReference type="Proteomes" id="UP001556367"/>
    </source>
</evidence>
<name>A0ABR3JFX0_9AGAR</name>
<evidence type="ECO:0000313" key="2">
    <source>
        <dbReference type="EMBL" id="KAL0954055.1"/>
    </source>
</evidence>
<organism evidence="2 3">
    <name type="scientific">Hohenbuehelia grisea</name>
    <dbReference type="NCBI Taxonomy" id="104357"/>
    <lineage>
        <taxon>Eukaryota</taxon>
        <taxon>Fungi</taxon>
        <taxon>Dikarya</taxon>
        <taxon>Basidiomycota</taxon>
        <taxon>Agaricomycotina</taxon>
        <taxon>Agaricomycetes</taxon>
        <taxon>Agaricomycetidae</taxon>
        <taxon>Agaricales</taxon>
        <taxon>Pleurotineae</taxon>
        <taxon>Pleurotaceae</taxon>
        <taxon>Hohenbuehelia</taxon>
    </lineage>
</organism>
<gene>
    <name evidence="2" type="ORF">HGRIS_005207</name>
</gene>
<dbReference type="SUPFAM" id="SSF51735">
    <property type="entry name" value="NAD(P)-binding Rossmann-fold domains"/>
    <property type="match status" value="1"/>
</dbReference>
<keyword evidence="1" id="KW-0560">Oxidoreductase</keyword>
<dbReference type="InterPro" id="IPR052228">
    <property type="entry name" value="Sec_Metab_Biosynth_Oxidored"/>
</dbReference>
<dbReference type="EMBL" id="JASNQZ010000008">
    <property type="protein sequence ID" value="KAL0954055.1"/>
    <property type="molecule type" value="Genomic_DNA"/>
</dbReference>
<comment type="caution">
    <text evidence="2">The sequence shown here is derived from an EMBL/GenBank/DDBJ whole genome shotgun (WGS) entry which is preliminary data.</text>
</comment>
<dbReference type="Pfam" id="PF00106">
    <property type="entry name" value="adh_short"/>
    <property type="match status" value="1"/>
</dbReference>
<dbReference type="PRINTS" id="PR00081">
    <property type="entry name" value="GDHRDH"/>
</dbReference>
<dbReference type="PANTHER" id="PTHR47534:SF3">
    <property type="entry name" value="ALCOHOL DEHYDROGENASE-LIKE C-TERMINAL DOMAIN-CONTAINING PROTEIN"/>
    <property type="match status" value="1"/>
</dbReference>
<dbReference type="Proteomes" id="UP001556367">
    <property type="component" value="Unassembled WGS sequence"/>
</dbReference>
<dbReference type="InterPro" id="IPR002347">
    <property type="entry name" value="SDR_fam"/>
</dbReference>
<proteinExistence type="predicted"/>
<reference evidence="3" key="1">
    <citation type="submission" date="2024-06" db="EMBL/GenBank/DDBJ databases">
        <title>Multi-omics analyses provide insights into the biosynthesis of the anticancer antibiotic pleurotin in Hohenbuehelia grisea.</title>
        <authorList>
            <person name="Weaver J.A."/>
            <person name="Alberti F."/>
        </authorList>
    </citation>
    <scope>NUCLEOTIDE SEQUENCE [LARGE SCALE GENOMIC DNA]</scope>
    <source>
        <strain evidence="3">T-177</strain>
    </source>
</reference>
<dbReference type="PANTHER" id="PTHR47534">
    <property type="entry name" value="YALI0E05731P"/>
    <property type="match status" value="1"/>
</dbReference>
<accession>A0ABR3JFX0</accession>
<dbReference type="Gene3D" id="3.40.50.720">
    <property type="entry name" value="NAD(P)-binding Rossmann-like Domain"/>
    <property type="match status" value="1"/>
</dbReference>
<protein>
    <recommendedName>
        <fullName evidence="4">NAD(P)-binding protein</fullName>
    </recommendedName>
</protein>
<evidence type="ECO:0008006" key="4">
    <source>
        <dbReference type="Google" id="ProtNLM"/>
    </source>
</evidence>
<keyword evidence="3" id="KW-1185">Reference proteome</keyword>